<dbReference type="EMBL" id="JWJH01000010">
    <property type="protein sequence ID" value="KJF67473.1"/>
    <property type="molecule type" value="Genomic_DNA"/>
</dbReference>
<organism evidence="1 2">
    <name type="scientific">Rhizobium nepotum 39/7</name>
    <dbReference type="NCBI Taxonomy" id="1368418"/>
    <lineage>
        <taxon>Bacteria</taxon>
        <taxon>Pseudomonadati</taxon>
        <taxon>Pseudomonadota</taxon>
        <taxon>Alphaproteobacteria</taxon>
        <taxon>Hyphomicrobiales</taxon>
        <taxon>Rhizobiaceae</taxon>
        <taxon>Rhizobium/Agrobacterium group</taxon>
        <taxon>Rhizobium</taxon>
    </lineage>
</organism>
<evidence type="ECO:0000313" key="2">
    <source>
        <dbReference type="Proteomes" id="UP000052068"/>
    </source>
</evidence>
<dbReference type="PANTHER" id="PTHR43784:SF2">
    <property type="entry name" value="GDSL-LIKE LIPASE_ACYLHYDROLASE, PUTATIVE (AFU_ORTHOLOGUE AFUA_2G00820)-RELATED"/>
    <property type="match status" value="1"/>
</dbReference>
<name>A0ABR5CRL1_9HYPH</name>
<keyword evidence="2" id="KW-1185">Reference proteome</keyword>
<protein>
    <recommendedName>
        <fullName evidence="3">SGNH hydrolase-type esterase domain-containing protein</fullName>
    </recommendedName>
</protein>
<dbReference type="Proteomes" id="UP000052068">
    <property type="component" value="Unassembled WGS sequence"/>
</dbReference>
<dbReference type="PANTHER" id="PTHR43784">
    <property type="entry name" value="GDSL-LIKE LIPASE/ACYLHYDROLASE, PUTATIVE (AFU_ORTHOLOGUE AFUA_2G00820)-RELATED"/>
    <property type="match status" value="1"/>
</dbReference>
<proteinExistence type="predicted"/>
<dbReference type="SUPFAM" id="SSF52266">
    <property type="entry name" value="SGNH hydrolase"/>
    <property type="match status" value="1"/>
</dbReference>
<accession>A0ABR5CRL1</accession>
<evidence type="ECO:0000313" key="1">
    <source>
        <dbReference type="EMBL" id="KJF67473.1"/>
    </source>
</evidence>
<comment type="caution">
    <text evidence="1">The sequence shown here is derived from an EMBL/GenBank/DDBJ whole genome shotgun (WGS) entry which is preliminary data.</text>
</comment>
<gene>
    <name evidence="1" type="ORF">RS75_11900</name>
</gene>
<sequence length="96" mass="10228">MPLALYTLTAGAFGIGVTEFVITGLLPEVSRELTVTRESVAFDAIVDFDAVLRDPARPAHPARLTPIFDSGDHLHPGDEGNQAMAEAIDLDALLGR</sequence>
<evidence type="ECO:0008006" key="3">
    <source>
        <dbReference type="Google" id="ProtNLM"/>
    </source>
</evidence>
<dbReference type="RefSeq" id="WP_045020640.1">
    <property type="nucleotide sequence ID" value="NZ_JWJH01000010.1"/>
</dbReference>
<reference evidence="1 2" key="1">
    <citation type="submission" date="2015-03" db="EMBL/GenBank/DDBJ databases">
        <title>Draft Genome Sequences of Agrobacterium nepotum Strain 39/7T (= CFBP 7436T = LMG 26435T) and Agrobacterium sp. Strain KFB 330 (= CFBP 8308 = LMG 28674).</title>
        <authorList>
            <person name="Kuzmanovic N."/>
            <person name="Pulawska J."/>
            <person name="Obradovic A."/>
        </authorList>
    </citation>
    <scope>NUCLEOTIDE SEQUENCE [LARGE SCALE GENOMIC DNA]</scope>
    <source>
        <strain evidence="1 2">39/7</strain>
    </source>
</reference>
<dbReference type="InterPro" id="IPR053140">
    <property type="entry name" value="GDSL_Rv0518-like"/>
</dbReference>